<dbReference type="Proteomes" id="UP000256769">
    <property type="component" value="Unassembled WGS sequence"/>
</dbReference>
<dbReference type="InterPro" id="IPR011251">
    <property type="entry name" value="Luciferase-like_dom"/>
</dbReference>
<dbReference type="EMBL" id="QNUE01000001">
    <property type="protein sequence ID" value="REC69316.1"/>
    <property type="molecule type" value="Genomic_DNA"/>
</dbReference>
<dbReference type="GO" id="GO:0016705">
    <property type="term" value="F:oxidoreductase activity, acting on paired donors, with incorporation or reduction of molecular oxygen"/>
    <property type="evidence" value="ECO:0007669"/>
    <property type="project" value="InterPro"/>
</dbReference>
<name>A0A3D9CU57_9FLAO</name>
<keyword evidence="4" id="KW-1185">Reference proteome</keyword>
<dbReference type="OrthoDB" id="9780518at2"/>
<dbReference type="InterPro" id="IPR036661">
    <property type="entry name" value="Luciferase-like_sf"/>
</dbReference>
<dbReference type="GO" id="GO:0005829">
    <property type="term" value="C:cytosol"/>
    <property type="evidence" value="ECO:0007669"/>
    <property type="project" value="TreeGrafter"/>
</dbReference>
<dbReference type="PANTHER" id="PTHR30137:SF6">
    <property type="entry name" value="LUCIFERASE-LIKE MONOOXYGENASE"/>
    <property type="match status" value="1"/>
</dbReference>
<dbReference type="AlphaFoldDB" id="A0A3D9CU57"/>
<accession>A0A3D9CU57</accession>
<dbReference type="SUPFAM" id="SSF51679">
    <property type="entry name" value="Bacterial luciferase-like"/>
    <property type="match status" value="1"/>
</dbReference>
<dbReference type="InterPro" id="IPR019949">
    <property type="entry name" value="CmoO-like"/>
</dbReference>
<comment type="similarity">
    <text evidence="1">To bacterial alkanal monooxygenase alpha and beta chains.</text>
</comment>
<dbReference type="NCBIfam" id="TIGR03558">
    <property type="entry name" value="oxido_grp_1"/>
    <property type="match status" value="1"/>
</dbReference>
<dbReference type="PANTHER" id="PTHR30137">
    <property type="entry name" value="LUCIFERASE-LIKE MONOOXYGENASE"/>
    <property type="match status" value="1"/>
</dbReference>
<protein>
    <recommendedName>
        <fullName evidence="2">Luciferase-like domain-containing protein</fullName>
    </recommendedName>
</protein>
<dbReference type="RefSeq" id="WP_115956278.1">
    <property type="nucleotide sequence ID" value="NZ_CBCRVL010000002.1"/>
</dbReference>
<dbReference type="InterPro" id="IPR050766">
    <property type="entry name" value="Bact_Lucif_Oxidored"/>
</dbReference>
<dbReference type="Pfam" id="PF00296">
    <property type="entry name" value="Bac_luciferase"/>
    <property type="match status" value="1"/>
</dbReference>
<dbReference type="Gene3D" id="3.20.20.30">
    <property type="entry name" value="Luciferase-like domain"/>
    <property type="match status" value="1"/>
</dbReference>
<evidence type="ECO:0000313" key="4">
    <source>
        <dbReference type="Proteomes" id="UP000256769"/>
    </source>
</evidence>
<evidence type="ECO:0000313" key="3">
    <source>
        <dbReference type="EMBL" id="REC69316.1"/>
    </source>
</evidence>
<feature type="domain" description="Luciferase-like" evidence="2">
    <location>
        <begin position="4"/>
        <end position="297"/>
    </location>
</feature>
<evidence type="ECO:0000256" key="1">
    <source>
        <dbReference type="ARBA" id="ARBA00007789"/>
    </source>
</evidence>
<gene>
    <name evidence="3" type="ORF">DRF59_00130</name>
</gene>
<organism evidence="3 4">
    <name type="scientific">Chryseobacterium flavum</name>
    <dbReference type="NCBI Taxonomy" id="415851"/>
    <lineage>
        <taxon>Bacteria</taxon>
        <taxon>Pseudomonadati</taxon>
        <taxon>Bacteroidota</taxon>
        <taxon>Flavobacteriia</taxon>
        <taxon>Flavobacteriales</taxon>
        <taxon>Weeksellaceae</taxon>
        <taxon>Chryseobacterium group</taxon>
        <taxon>Chryseobacterium</taxon>
    </lineage>
</organism>
<sequence length="331" mass="36337">MKLKLGILDQSPVSMGGTAAIALTNSINLAMFAEEAGFHSVMYAEHHGVEAYGSSSPELLAAVALGRTRQIKIGTAGIMMKNYSAYKIAEWSKLLSSIYPGRFILGLGKAPGGLKDAVMALNNHKPVVLSSMETKLEEIIGFIKEDKGIYEGLIAQPKNLQYLPEILWLGSGTTSANEAARHGIGYSFAAFMNSENGPENTEAYLKGFDNTGYSDIPSLQVAVAVSVADHIEVARRNAYGMAYQFLQSHQRVSPDAVFPPEVVEQKISGTEDEEEFFTILNRMIIGTPQSISGELQQIAEKYNTDNLLLLCNMYREKDRMDTYKSIIKNNY</sequence>
<comment type="caution">
    <text evidence="3">The sequence shown here is derived from an EMBL/GenBank/DDBJ whole genome shotgun (WGS) entry which is preliminary data.</text>
</comment>
<reference evidence="3 4" key="1">
    <citation type="journal article" date="2007" name="Int. J. Syst. Evol. Microbiol.">
        <title>Chryseobacterium flavum sp. nov., isolated from polluted soil.</title>
        <authorList>
            <person name="Zhou Y."/>
            <person name="Dong J."/>
            <person name="Wang X."/>
            <person name="Huang X."/>
            <person name="Zhang K.Y."/>
            <person name="Zhang Y.Q."/>
            <person name="Guo Y.F."/>
            <person name="Lai R."/>
            <person name="Li W.J."/>
        </authorList>
    </citation>
    <scope>NUCLEOTIDE SEQUENCE [LARGE SCALE GENOMIC DNA]</scope>
    <source>
        <strain evidence="3 4">KCTC 12877</strain>
    </source>
</reference>
<proteinExistence type="predicted"/>
<evidence type="ECO:0000259" key="2">
    <source>
        <dbReference type="Pfam" id="PF00296"/>
    </source>
</evidence>